<dbReference type="PANTHER" id="PTHR43788:SF8">
    <property type="entry name" value="DNA-BINDING PROTEIN SMUBP-2"/>
    <property type="match status" value="1"/>
</dbReference>
<reference evidence="7" key="1">
    <citation type="submission" date="2023-01" db="EMBL/GenBank/DDBJ databases">
        <title>Human gut microbiome strain richness.</title>
        <authorList>
            <person name="Chen-Liaw A."/>
        </authorList>
    </citation>
    <scope>NUCLEOTIDE SEQUENCE</scope>
    <source>
        <strain evidence="7">RTP21484st1_B7_RTP21484_190118</strain>
    </source>
</reference>
<evidence type="ECO:0000256" key="3">
    <source>
        <dbReference type="ARBA" id="ARBA00022806"/>
    </source>
</evidence>
<feature type="domain" description="DNA2/NAM7 helicase-like C-terminal" evidence="6">
    <location>
        <begin position="2016"/>
        <end position="2202"/>
    </location>
</feature>
<dbReference type="CDD" id="cd18808">
    <property type="entry name" value="SF1_C_Upf1"/>
    <property type="match status" value="1"/>
</dbReference>
<dbReference type="SUPFAM" id="SSF52540">
    <property type="entry name" value="P-loop containing nucleoside triphosphate hydrolases"/>
    <property type="match status" value="1"/>
</dbReference>
<dbReference type="InterPro" id="IPR027417">
    <property type="entry name" value="P-loop_NTPase"/>
</dbReference>
<feature type="coiled-coil region" evidence="5">
    <location>
        <begin position="1622"/>
        <end position="1651"/>
    </location>
</feature>
<keyword evidence="2" id="KW-0378">Hydrolase</keyword>
<keyword evidence="3" id="KW-0347">Helicase</keyword>
<dbReference type="Pfam" id="PF13087">
    <property type="entry name" value="AAA_12"/>
    <property type="match status" value="1"/>
</dbReference>
<dbReference type="CDD" id="cd17934">
    <property type="entry name" value="DEXXQc_Upf1-like"/>
    <property type="match status" value="1"/>
</dbReference>
<accession>A0AAW6FI89</accession>
<gene>
    <name evidence="7" type="ORF">PN645_06475</name>
</gene>
<organism evidence="7 8">
    <name type="scientific">Odoribacter splanchnicus</name>
    <dbReference type="NCBI Taxonomy" id="28118"/>
    <lineage>
        <taxon>Bacteria</taxon>
        <taxon>Pseudomonadati</taxon>
        <taxon>Bacteroidota</taxon>
        <taxon>Bacteroidia</taxon>
        <taxon>Bacteroidales</taxon>
        <taxon>Odoribacteraceae</taxon>
        <taxon>Odoribacter</taxon>
    </lineage>
</organism>
<keyword evidence="1" id="KW-0547">Nucleotide-binding</keyword>
<evidence type="ECO:0000259" key="6">
    <source>
        <dbReference type="Pfam" id="PF13087"/>
    </source>
</evidence>
<dbReference type="InterPro" id="IPR050534">
    <property type="entry name" value="Coronavir_polyprotein_1ab"/>
</dbReference>
<dbReference type="InterPro" id="IPR047187">
    <property type="entry name" value="SF1_C_Upf1"/>
</dbReference>
<dbReference type="RefSeq" id="WP_272054339.1">
    <property type="nucleotide sequence ID" value="NZ_JAQMRB010000009.1"/>
</dbReference>
<protein>
    <submittedName>
        <fullName evidence="7">AAA domain-containing protein</fullName>
    </submittedName>
</protein>
<dbReference type="NCBIfam" id="NF047352">
    <property type="entry name" value="P_loop_sacsin"/>
    <property type="match status" value="1"/>
</dbReference>
<evidence type="ECO:0000256" key="5">
    <source>
        <dbReference type="SAM" id="Coils"/>
    </source>
</evidence>
<dbReference type="Pfam" id="PF13245">
    <property type="entry name" value="AAA_19"/>
    <property type="match status" value="1"/>
</dbReference>
<evidence type="ECO:0000256" key="4">
    <source>
        <dbReference type="ARBA" id="ARBA00022840"/>
    </source>
</evidence>
<dbReference type="InterPro" id="IPR036890">
    <property type="entry name" value="HATPase_C_sf"/>
</dbReference>
<evidence type="ECO:0000256" key="2">
    <source>
        <dbReference type="ARBA" id="ARBA00022801"/>
    </source>
</evidence>
<keyword evidence="4" id="KW-0067">ATP-binding</keyword>
<dbReference type="GO" id="GO:0005524">
    <property type="term" value="F:ATP binding"/>
    <property type="evidence" value="ECO:0007669"/>
    <property type="project" value="UniProtKB-KW"/>
</dbReference>
<comment type="caution">
    <text evidence="7">The sequence shown here is derived from an EMBL/GenBank/DDBJ whole genome shotgun (WGS) entry which is preliminary data.</text>
</comment>
<sequence length="2293" mass="263324">MEIKDIRQYRSVYKKEIVECSDTNRNEHFVGMRTKVGEKSEYGFFAICHGDKSGFNNSDGIRGFLEGFLDMAKDGQAVYEFLQNAVDAGSSEFGLFWGRDEADGNDYLMVVNNGMPFDVDSIRSILNVGVSTKSSDNYTIGKFGIGFKLAHRLVGRENGLDELINLNYGPILFSWQHGEIKQLHRLAENPDVHPVAQHYRIYEENEKICAKVEGEAPWLFKILVTNFPCAPENDHVPEDIFDCRHKPTQSAFSREELQTLGRWVHKYRPYLEKDFEQGALFFIRLGQGKQVHLEEENLEEGVKFSLAILNQVTAGKHSGLTKLNLNGTTLAPVSLEFESFKISRKDDREQYRYIRFGKTEELSAAEEARESEDADIELLLGYCKDYRQAGQAFLNAPNFYLFFPLNEEKHRLKFILHSNAFYKSSSRTYLQKGGSGGGINERLFAVFARMLTERMESWADYGGPEERNKFLSLYVHLLLSEKSENSERMWVNEPLYRPLESFVREHIPVKERNGFRLAKSGEVIRYKDTFLPVDKEGWVTGIAWFYWNRDEQDLCDKAENKLGVKPFTIVDLLNREGSATLINHWLEQDDNKVEELLNEIDVALGVGLSPDKEDAIKENLKELEIWKFEDGYYSIEQLGKESERVQHFLLFDAVDDIRDILVKTGWKVSCLSLSGFSRLAEYIKKRYQHVLKYLNNYGELIAVFNQKLPETDLNSEEKQRIVTMLARKFSDNRGDRIEKIRKLCLFRNRLGKVVALESLLQTTELPWQADWQIAPEEYGDYLDDYFVKEETAVYTNIVCPFWDVMIAVLRKEEDLIALFGFVARVYQENKEVQRQGLASDKIIRSKGIFYGRQDNYFYSACLSEFGEKEYGFLRTGLNKAGITVLPDYQFLEFYGKRPFELEETKLPELPAGTPFLFSEAEVKVFLKLYLKDQCNLGDMLIFPADLGRLSLMRKDNDRFLVAGITEMKGYLERYYSGRYVELPAILDEFKTDVPLNGAYLAEKLIDEADPENVGQMADLAEVTLKMGQELKLKFIRKFQVVEFDPDRGMSRVAFKFVQFLAEMEEKDQAKGILRSVAIIRDGVEQLSLDSVHLSGIESVGFGGENDPQVKLHLSNILPNKETKATRLVEQVVEALAKELKYNPGTLRELWGLSQEVDKAYIYKELSKIYKDKILLNAEQLAFICLYAQSDKDCNIGDFKVKMRNGSELDLKDVVLYTPELSLRCIPDALVLDDRYKGIGEFLLGGISVFEIRKVKIVAGPYIENDKLYLPGLQAVGDEIARGELWRHVFGLWQSEKDKGRGLKAGLALSWEAIWGFTPENTIRDTEWSIPEERLPEWVEAWLKEGSKVFFKEKADFLEGLGISGPGSDILKIRKFLLGAGGEKPVLNYDYSGVVWKNTLALLALRQKGFLFDGSATDLLKNLYSKLAGEGNVNNLYLPLISPSDPSSFYIGTAPKAFLADRELTERLRKINYPVNALPQDIGAPVVWGEILPEELRAGFEKPQLEFEVLDRLKVDDEGKEWDRDFYTKWKKENPRWKILLYPGKLPCLLKSADKVLFAYLGEEDIYTVGKEIMVNDKLSEKSIIQLIEGQNILDNASLARLKELFGQFNDSVQEFIRRLETDKNLQDEWNKLKAKEQQAQQKQELTQYINQTERYTMKWFVSLLELMSVSDGDISLENPHGDITFGRMENLKDFRLIRFSNPSRIISPSIELYSDFEAIVHYTDAAGQKKSKQVRISGVSKKGNELIVMPSNPEDFDQIDPEGVKEIELKFTRTFDLTGKLTTAFKLLNFPDDYNFKAHLPEKLSFIFGPPGTGKTTEIARLVVEKMQNTDQARILILTPTNKAADVLAQRIWDLAGVHDNPVSWLVRFGTASGTEALDNGYFYDGNTFNLSYFGKCVLITTIQRFPYEKVICRTFPEEEKKAICEVDWDTIIFDEASMIMLPAIVFPLFKRKCKKNGIPTEFIIGGDPLQIPPVYDIADEDLGESSETIKEENIYTMVGLQSFNEEKQAVIPGLKVKNLQVQYRSIEPIGNIYSRFQYEGLLRHGRNEGKGGSPEPRRLPEYFVKLGFRPVTIIRYPVHGEDAIYMPQKLDSSPFHIYSAFLINELIRKFRQKTTENWQIGVISPYRAQATILNKLVESHQDRTKLNVISDTVHGFQGDECDMVFAVFNPSSQKPQYSRFFQKEYILNVAVSRARDYLVMLIPDLEEDMNRLKLFDLHNPGSLLSIIRELPKEWVAELKAEDLESQLMGKHRFFTENSFVNAHQNVNVYGDFYKDYMVRYSTSAVDIHIRPK</sequence>
<evidence type="ECO:0000313" key="8">
    <source>
        <dbReference type="Proteomes" id="UP001212263"/>
    </source>
</evidence>
<evidence type="ECO:0000313" key="7">
    <source>
        <dbReference type="EMBL" id="MDB9222652.1"/>
    </source>
</evidence>
<dbReference type="GO" id="GO:0016787">
    <property type="term" value="F:hydrolase activity"/>
    <property type="evidence" value="ECO:0007669"/>
    <property type="project" value="UniProtKB-KW"/>
</dbReference>
<evidence type="ECO:0000256" key="1">
    <source>
        <dbReference type="ARBA" id="ARBA00022741"/>
    </source>
</evidence>
<dbReference type="Proteomes" id="UP001212263">
    <property type="component" value="Unassembled WGS sequence"/>
</dbReference>
<dbReference type="PANTHER" id="PTHR43788">
    <property type="entry name" value="DNA2/NAM7 HELICASE FAMILY MEMBER"/>
    <property type="match status" value="1"/>
</dbReference>
<proteinExistence type="predicted"/>
<dbReference type="GO" id="GO:0043139">
    <property type="term" value="F:5'-3' DNA helicase activity"/>
    <property type="evidence" value="ECO:0007669"/>
    <property type="project" value="TreeGrafter"/>
</dbReference>
<name>A0AAW6FI89_9BACT</name>
<dbReference type="Gene3D" id="3.40.50.300">
    <property type="entry name" value="P-loop containing nucleotide triphosphate hydrolases"/>
    <property type="match status" value="2"/>
</dbReference>
<dbReference type="SUPFAM" id="SSF55874">
    <property type="entry name" value="ATPase domain of HSP90 chaperone/DNA topoisomerase II/histidine kinase"/>
    <property type="match status" value="1"/>
</dbReference>
<dbReference type="EMBL" id="JAQMRD010000006">
    <property type="protein sequence ID" value="MDB9222652.1"/>
    <property type="molecule type" value="Genomic_DNA"/>
</dbReference>
<keyword evidence="5" id="KW-0175">Coiled coil</keyword>
<dbReference type="InterPro" id="IPR041679">
    <property type="entry name" value="DNA2/NAM7-like_C"/>
</dbReference>